<dbReference type="GeneID" id="19317741"/>
<feature type="region of interest" description="Disordered" evidence="2">
    <location>
        <begin position="865"/>
        <end position="933"/>
    </location>
</feature>
<keyword evidence="1" id="KW-0040">ANK repeat</keyword>
<feature type="compositionally biased region" description="Polar residues" evidence="2">
    <location>
        <begin position="280"/>
        <end position="308"/>
    </location>
</feature>
<dbReference type="eggNOG" id="KOG0515">
    <property type="taxonomic scope" value="Eukaryota"/>
</dbReference>
<protein>
    <recommendedName>
        <fullName evidence="3">Dilute domain-containing protein</fullName>
    </recommendedName>
</protein>
<organism evidence="4 5">
    <name type="scientific">Pseudozyma flocculosa PF-1</name>
    <dbReference type="NCBI Taxonomy" id="1277687"/>
    <lineage>
        <taxon>Eukaryota</taxon>
        <taxon>Fungi</taxon>
        <taxon>Dikarya</taxon>
        <taxon>Basidiomycota</taxon>
        <taxon>Ustilaginomycotina</taxon>
        <taxon>Ustilaginomycetes</taxon>
        <taxon>Ustilaginales</taxon>
        <taxon>Ustilaginaceae</taxon>
        <taxon>Pseudozyma</taxon>
    </lineage>
</organism>
<feature type="repeat" description="ANK" evidence="1">
    <location>
        <begin position="127"/>
        <end position="159"/>
    </location>
</feature>
<dbReference type="Pfam" id="PF01843">
    <property type="entry name" value="DIL"/>
    <property type="match status" value="1"/>
</dbReference>
<feature type="compositionally biased region" description="Low complexity" evidence="2">
    <location>
        <begin position="1192"/>
        <end position="1208"/>
    </location>
</feature>
<accession>A0A061H9X9</accession>
<dbReference type="PROSITE" id="PS50088">
    <property type="entry name" value="ANK_REPEAT"/>
    <property type="match status" value="2"/>
</dbReference>
<dbReference type="PROSITE" id="PS50297">
    <property type="entry name" value="ANK_REP_REGION"/>
    <property type="match status" value="2"/>
</dbReference>
<feature type="region of interest" description="Disordered" evidence="2">
    <location>
        <begin position="1314"/>
        <end position="1347"/>
    </location>
</feature>
<feature type="compositionally biased region" description="Low complexity" evidence="2">
    <location>
        <begin position="624"/>
        <end position="637"/>
    </location>
</feature>
<evidence type="ECO:0000256" key="1">
    <source>
        <dbReference type="PROSITE-ProRule" id="PRU00023"/>
    </source>
</evidence>
<dbReference type="Gene3D" id="1.25.40.20">
    <property type="entry name" value="Ankyrin repeat-containing domain"/>
    <property type="match status" value="1"/>
</dbReference>
<proteinExistence type="predicted"/>
<dbReference type="PROSITE" id="PS51126">
    <property type="entry name" value="DILUTE"/>
    <property type="match status" value="1"/>
</dbReference>
<dbReference type="PANTHER" id="PTHR16027:SF6">
    <property type="entry name" value="DILUTE DOMAIN-CONTAINING PROTEIN"/>
    <property type="match status" value="1"/>
</dbReference>
<dbReference type="InterPro" id="IPR052072">
    <property type="entry name" value="Vascular_dev_regulator"/>
</dbReference>
<feature type="region of interest" description="Disordered" evidence="2">
    <location>
        <begin position="361"/>
        <end position="388"/>
    </location>
</feature>
<gene>
    <name evidence="4" type="ORF">PFL1_03633</name>
</gene>
<dbReference type="OrthoDB" id="426293at2759"/>
<name>A0A061H9X9_9BASI</name>
<sequence length="1347" mass="143293">MEVQDGSGDVAAALQAPPTSEDQAMVTPLSPQILDLEASLVSDPILDLCPSLDLLKSLARSSAISADVKQQKLRRALLRAASNGDTDMLSWLLDPRNEARVLIAGPDAGIDANGRPRIAFDEIRDEDGTGPVVLASCAGHVDCVTMLVMSGADVDERDACGWTPLMWATNSSNLTLAAYLLQHGADVEARSSKGTSCEDFILSAAPDAAGVKQLGGAGGQVERDQLADLIYEHQVSASMQASTTQKLRDLSLSSPGGSGSTGRSSAGLLPSMEVGGAWPNSGQPLHSRASSLSTFKPGHSRTSSQITASRRLVGRVERAHIADQELRAREVAEGRKRALLDIAVMLELDYAALIGEPVGGAADESASGASGASRSTRRKGVPKVPPSGLASGCGAAEVGSDLLSVEFDWSKVRSDQMLVFGLNDLTPLLDRMVTKIRPLRAPWTSRAAPANVLFLCARYACSLGDEELLEELFLGAIDRIEGSIYAHPTDMTYLAFWLYNSCLLHYYTQKDATLRASEAVGEYRSLLADLLNEIYVFVIRDAERRIDKALDQAILDHEAIEGFDEVRFEGEWKFMRTLAGSVKGIGQQTSLSAAASSAGSSGGHSGGAARRPISQIFGRREQNGSDSSQPGSSTSPSLGVGSPSAKAGSLGRPEGQYRFPTEASSPSRRPLGDVLSPMREMSCNLTAADLLTKPSPRTITSLLTSTLHVLQLYEINPAIIIQGLSQIFFWVGCELFNRVLSRKRYLCRSRAMQIRLNVSALEDWARSNALPLSIVHAHLSPLSQLVSWLQCQSSLNEFDGLIATMQGLKALNPLQMRKAVKDYRYEVGETRMSEECVQYLDQLIIDWKRRQEDQARQQAIEERAIQRRRKQATQQQQSGLDPKPISHHHRSGTATQDGYTPDSRSPSPSSLGDGDDSGFRGAAYSDDPQDLAMDVDGDAAQASGDRSRGSVYDAGDASVSTIATAGPSEPLTVAEATAQSAQQAIDGLFAPGKSMADYVPPWTAAGAPLGINGRSLSTSVPETVTEMLNSRDMLPFALPSRPDAMVVTPGDAFGFGRGHFTGTGTPSLRSAAGSESGSVRSSQSSAASSRRGSRPTSPDAVSSIDADVTADAESVVSGASNSTAMSNASRSSLFPQGKGFAAGGSWSPVPLLADPLLDEIYEIMRRVAMLGEWSSSSADPEVSVTMAPDPTPSASAAALSSPSKPAGAVSIEQETVQPFRIPPRRSSSMLRDEYEASAPAAAAVQYPSSSVTGRGSPLKRSEPFSPSLMEEQEDDVEGGAAAGYDEGSLKRRESGLSFKPNRLVIPERGRVEIQFGDEFDERDEDGDASSMAAKTPTAAPRSADLLR</sequence>
<reference evidence="4 5" key="1">
    <citation type="journal article" date="2013" name="Plant Cell">
        <title>The transition from a phytopathogenic smut ancestor to an anamorphic biocontrol agent deciphered by comparative whole-genome analysis.</title>
        <authorList>
            <person name="Lefebvre F."/>
            <person name="Joly D.L."/>
            <person name="Labbe C."/>
            <person name="Teichmann B."/>
            <person name="Linning R."/>
            <person name="Belzile F."/>
            <person name="Bakkeren G."/>
            <person name="Belanger R.R."/>
        </authorList>
    </citation>
    <scope>NUCLEOTIDE SEQUENCE [LARGE SCALE GENOMIC DNA]</scope>
    <source>
        <strain evidence="4 5">PF-1</strain>
    </source>
</reference>
<feature type="region of interest" description="Disordered" evidence="2">
    <location>
        <begin position="246"/>
        <end position="309"/>
    </location>
</feature>
<feature type="compositionally biased region" description="Low complexity" evidence="2">
    <location>
        <begin position="1239"/>
        <end position="1251"/>
    </location>
</feature>
<dbReference type="SMART" id="SM01132">
    <property type="entry name" value="DIL"/>
    <property type="match status" value="1"/>
</dbReference>
<dbReference type="eggNOG" id="KOG0160">
    <property type="taxonomic scope" value="Eukaryota"/>
</dbReference>
<dbReference type="SUPFAM" id="SSF48403">
    <property type="entry name" value="Ankyrin repeat"/>
    <property type="match status" value="1"/>
</dbReference>
<feature type="compositionally biased region" description="Low complexity" evidence="2">
    <location>
        <begin position="250"/>
        <end position="269"/>
    </location>
</feature>
<dbReference type="RefSeq" id="XP_007879343.1">
    <property type="nucleotide sequence ID" value="XM_007881152.1"/>
</dbReference>
<feature type="region of interest" description="Disordered" evidence="2">
    <location>
        <begin position="1181"/>
        <end position="1212"/>
    </location>
</feature>
<feature type="compositionally biased region" description="Low complexity" evidence="2">
    <location>
        <begin position="361"/>
        <end position="374"/>
    </location>
</feature>
<dbReference type="InterPro" id="IPR036770">
    <property type="entry name" value="Ankyrin_rpt-contain_sf"/>
</dbReference>
<dbReference type="InterPro" id="IPR002110">
    <property type="entry name" value="Ankyrin_rpt"/>
</dbReference>
<feature type="region of interest" description="Disordered" evidence="2">
    <location>
        <begin position="620"/>
        <end position="674"/>
    </location>
</feature>
<evidence type="ECO:0000259" key="3">
    <source>
        <dbReference type="PROSITE" id="PS51126"/>
    </source>
</evidence>
<dbReference type="InterPro" id="IPR002710">
    <property type="entry name" value="Dilute_dom"/>
</dbReference>
<feature type="compositionally biased region" description="Low complexity" evidence="2">
    <location>
        <begin position="901"/>
        <end position="912"/>
    </location>
</feature>
<feature type="domain" description="Dilute" evidence="3">
    <location>
        <begin position="474"/>
        <end position="846"/>
    </location>
</feature>
<feature type="region of interest" description="Disordered" evidence="2">
    <location>
        <begin position="1057"/>
        <end position="1105"/>
    </location>
</feature>
<dbReference type="GO" id="GO:0051020">
    <property type="term" value="F:GTPase binding"/>
    <property type="evidence" value="ECO:0007669"/>
    <property type="project" value="TreeGrafter"/>
</dbReference>
<feature type="compositionally biased region" description="Acidic residues" evidence="2">
    <location>
        <begin position="1315"/>
        <end position="1327"/>
    </location>
</feature>
<feature type="region of interest" description="Disordered" evidence="2">
    <location>
        <begin position="1"/>
        <end position="23"/>
    </location>
</feature>
<evidence type="ECO:0000313" key="5">
    <source>
        <dbReference type="Proteomes" id="UP000053664"/>
    </source>
</evidence>
<dbReference type="Proteomes" id="UP000053664">
    <property type="component" value="Unassembled WGS sequence"/>
</dbReference>
<dbReference type="KEGG" id="pfp:PFL1_03633"/>
<dbReference type="Pfam" id="PF12796">
    <property type="entry name" value="Ank_2"/>
    <property type="match status" value="1"/>
</dbReference>
<dbReference type="EMBL" id="KE361633">
    <property type="protein sequence ID" value="EPQ28830.1"/>
    <property type="molecule type" value="Genomic_DNA"/>
</dbReference>
<evidence type="ECO:0000313" key="4">
    <source>
        <dbReference type="EMBL" id="EPQ28830.1"/>
    </source>
</evidence>
<dbReference type="InterPro" id="IPR037986">
    <property type="entry name" value="Myo5p-like_CBD_DIL"/>
</dbReference>
<dbReference type="PANTHER" id="PTHR16027">
    <property type="entry name" value="DILUTE DOMAIN-CONTAINING PROTEIN YPR089W"/>
    <property type="match status" value="1"/>
</dbReference>
<feature type="compositionally biased region" description="Low complexity" evidence="2">
    <location>
        <begin position="1062"/>
        <end position="1090"/>
    </location>
</feature>
<feature type="repeat" description="ANK" evidence="1">
    <location>
        <begin position="160"/>
        <end position="192"/>
    </location>
</feature>
<dbReference type="HOGENOM" id="CLU_006031_0_0_1"/>
<dbReference type="CDD" id="cd15473">
    <property type="entry name" value="Myo5p-like_CBD_DIL_ANK"/>
    <property type="match status" value="1"/>
</dbReference>
<dbReference type="SMART" id="SM00248">
    <property type="entry name" value="ANK"/>
    <property type="match status" value="3"/>
</dbReference>
<evidence type="ECO:0000256" key="2">
    <source>
        <dbReference type="SAM" id="MobiDB-lite"/>
    </source>
</evidence>
<feature type="region of interest" description="Disordered" evidence="2">
    <location>
        <begin position="1239"/>
        <end position="1295"/>
    </location>
</feature>